<protein>
    <recommendedName>
        <fullName evidence="2">UPF0102 protein A3A33_00100</fullName>
    </recommendedName>
</protein>
<sequence>MNSKEFGYFAENIAGRHLESKGYTTVERNYQKPWGEIDIIMRDGSVVVFVEVKANMREYPDGFSPEIRVDERKLSALIKTAMLYMEYEAKDMEAEWRIDIVSVTINEIAQSAKIKHYKNIAEAFS</sequence>
<evidence type="ECO:0000313" key="4">
    <source>
        <dbReference type="Proteomes" id="UP000179047"/>
    </source>
</evidence>
<name>A0A1F8GWM5_9BACT</name>
<dbReference type="PANTHER" id="PTHR34039">
    <property type="entry name" value="UPF0102 PROTEIN YRAN"/>
    <property type="match status" value="1"/>
</dbReference>
<evidence type="ECO:0000313" key="3">
    <source>
        <dbReference type="EMBL" id="OGN29046.1"/>
    </source>
</evidence>
<gene>
    <name evidence="3" type="ORF">A3A33_00100</name>
</gene>
<reference evidence="3 4" key="1">
    <citation type="journal article" date="2016" name="Nat. Commun.">
        <title>Thousands of microbial genomes shed light on interconnected biogeochemical processes in an aquifer system.</title>
        <authorList>
            <person name="Anantharaman K."/>
            <person name="Brown C.T."/>
            <person name="Hug L.A."/>
            <person name="Sharon I."/>
            <person name="Castelle C.J."/>
            <person name="Probst A.J."/>
            <person name="Thomas B.C."/>
            <person name="Singh A."/>
            <person name="Wilkins M.J."/>
            <person name="Karaoz U."/>
            <person name="Brodie E.L."/>
            <person name="Williams K.H."/>
            <person name="Hubbard S.S."/>
            <person name="Banfield J.F."/>
        </authorList>
    </citation>
    <scope>NUCLEOTIDE SEQUENCE [LARGE SCALE GENOMIC DNA]</scope>
</reference>
<dbReference type="InterPro" id="IPR003509">
    <property type="entry name" value="UPF0102_YraN-like"/>
</dbReference>
<dbReference type="AlphaFoldDB" id="A0A1F8GWM5"/>
<evidence type="ECO:0000256" key="2">
    <source>
        <dbReference type="HAMAP-Rule" id="MF_00048"/>
    </source>
</evidence>
<dbReference type="InterPro" id="IPR011856">
    <property type="entry name" value="tRNA_endonuc-like_dom_sf"/>
</dbReference>
<evidence type="ECO:0000256" key="1">
    <source>
        <dbReference type="ARBA" id="ARBA00006738"/>
    </source>
</evidence>
<proteinExistence type="inferred from homology"/>
<comment type="similarity">
    <text evidence="1 2">Belongs to the UPF0102 family.</text>
</comment>
<dbReference type="Pfam" id="PF02021">
    <property type="entry name" value="UPF0102"/>
    <property type="match status" value="1"/>
</dbReference>
<dbReference type="SUPFAM" id="SSF52980">
    <property type="entry name" value="Restriction endonuclease-like"/>
    <property type="match status" value="1"/>
</dbReference>
<organism evidence="3 4">
    <name type="scientific">Candidatus Yanofskybacteria bacterium RIFCSPLOWO2_01_FULL_49_25</name>
    <dbReference type="NCBI Taxonomy" id="1802701"/>
    <lineage>
        <taxon>Bacteria</taxon>
        <taxon>Candidatus Yanofskyibacteriota</taxon>
    </lineage>
</organism>
<accession>A0A1F8GWM5</accession>
<dbReference type="EMBL" id="MGKP01000010">
    <property type="protein sequence ID" value="OGN29046.1"/>
    <property type="molecule type" value="Genomic_DNA"/>
</dbReference>
<dbReference type="PANTHER" id="PTHR34039:SF1">
    <property type="entry name" value="UPF0102 PROTEIN YRAN"/>
    <property type="match status" value="1"/>
</dbReference>
<dbReference type="HAMAP" id="MF_00048">
    <property type="entry name" value="UPF0102"/>
    <property type="match status" value="1"/>
</dbReference>
<dbReference type="STRING" id="1802701.A3A33_00100"/>
<dbReference type="Proteomes" id="UP000179047">
    <property type="component" value="Unassembled WGS sequence"/>
</dbReference>
<dbReference type="GO" id="GO:0003676">
    <property type="term" value="F:nucleic acid binding"/>
    <property type="evidence" value="ECO:0007669"/>
    <property type="project" value="InterPro"/>
</dbReference>
<comment type="caution">
    <text evidence="3">The sequence shown here is derived from an EMBL/GenBank/DDBJ whole genome shotgun (WGS) entry which is preliminary data.</text>
</comment>
<dbReference type="InterPro" id="IPR011335">
    <property type="entry name" value="Restrct_endonuc-II-like"/>
</dbReference>
<dbReference type="Gene3D" id="3.40.1350.10">
    <property type="match status" value="1"/>
</dbReference>